<comment type="similarity">
    <text evidence="2">Belongs to the KHG/KDPG aldolase family.</text>
</comment>
<comment type="caution">
    <text evidence="6">The sequence shown here is derived from an EMBL/GenBank/DDBJ whole genome shotgun (WGS) entry which is preliminary data.</text>
</comment>
<name>X1EQ46_9ZZZZ</name>
<comment type="pathway">
    <text evidence="1">Carbohydrate acid metabolism.</text>
</comment>
<gene>
    <name evidence="6" type="ORF">S03H2_10459</name>
</gene>
<dbReference type="Pfam" id="PF01081">
    <property type="entry name" value="Aldolase"/>
    <property type="match status" value="1"/>
</dbReference>
<evidence type="ECO:0000256" key="5">
    <source>
        <dbReference type="ARBA" id="ARBA00023277"/>
    </source>
</evidence>
<dbReference type="EMBL" id="BARU01005377">
    <property type="protein sequence ID" value="GAH35491.1"/>
    <property type="molecule type" value="Genomic_DNA"/>
</dbReference>
<protein>
    <submittedName>
        <fullName evidence="6">Uncharacterized protein</fullName>
    </submittedName>
</protein>
<dbReference type="AlphaFoldDB" id="X1EQ46"/>
<evidence type="ECO:0000313" key="6">
    <source>
        <dbReference type="EMBL" id="GAH35491.1"/>
    </source>
</evidence>
<evidence type="ECO:0000256" key="4">
    <source>
        <dbReference type="ARBA" id="ARBA00023239"/>
    </source>
</evidence>
<reference evidence="6" key="1">
    <citation type="journal article" date="2014" name="Front. Microbiol.">
        <title>High frequency of phylogenetically diverse reductive dehalogenase-homologous genes in deep subseafloor sedimentary metagenomes.</title>
        <authorList>
            <person name="Kawai M."/>
            <person name="Futagami T."/>
            <person name="Toyoda A."/>
            <person name="Takaki Y."/>
            <person name="Nishi S."/>
            <person name="Hori S."/>
            <person name="Arai W."/>
            <person name="Tsubouchi T."/>
            <person name="Morono Y."/>
            <person name="Uchiyama I."/>
            <person name="Ito T."/>
            <person name="Fujiyama A."/>
            <person name="Inagaki F."/>
            <person name="Takami H."/>
        </authorList>
    </citation>
    <scope>NUCLEOTIDE SEQUENCE</scope>
    <source>
        <strain evidence="6">Expedition CK06-06</strain>
    </source>
</reference>
<dbReference type="GO" id="GO:0016829">
    <property type="term" value="F:lyase activity"/>
    <property type="evidence" value="ECO:0007669"/>
    <property type="project" value="UniProtKB-KW"/>
</dbReference>
<keyword evidence="5" id="KW-0119">Carbohydrate metabolism</keyword>
<dbReference type="SUPFAM" id="SSF51569">
    <property type="entry name" value="Aldolase"/>
    <property type="match status" value="1"/>
</dbReference>
<accession>X1EQ46</accession>
<dbReference type="PANTHER" id="PTHR30246">
    <property type="entry name" value="2-KETO-3-DEOXY-6-PHOSPHOGLUCONATE ALDOLASE"/>
    <property type="match status" value="1"/>
</dbReference>
<feature type="non-terminal residue" evidence="6">
    <location>
        <position position="273"/>
    </location>
</feature>
<organism evidence="6">
    <name type="scientific">marine sediment metagenome</name>
    <dbReference type="NCBI Taxonomy" id="412755"/>
    <lineage>
        <taxon>unclassified sequences</taxon>
        <taxon>metagenomes</taxon>
        <taxon>ecological metagenomes</taxon>
    </lineage>
</organism>
<dbReference type="PANTHER" id="PTHR30246:SF1">
    <property type="entry name" value="2-DEHYDRO-3-DEOXY-6-PHOSPHOGALACTONATE ALDOLASE-RELATED"/>
    <property type="match status" value="1"/>
</dbReference>
<evidence type="ECO:0000256" key="3">
    <source>
        <dbReference type="ARBA" id="ARBA00011233"/>
    </source>
</evidence>
<evidence type="ECO:0000256" key="2">
    <source>
        <dbReference type="ARBA" id="ARBA00006906"/>
    </source>
</evidence>
<keyword evidence="4" id="KW-0456">Lyase</keyword>
<dbReference type="InterPro" id="IPR013785">
    <property type="entry name" value="Aldolase_TIM"/>
</dbReference>
<proteinExistence type="inferred from homology"/>
<comment type="subunit">
    <text evidence="3">Homotrimer.</text>
</comment>
<evidence type="ECO:0000256" key="1">
    <source>
        <dbReference type="ARBA" id="ARBA00004761"/>
    </source>
</evidence>
<sequence>MTGRKRIDVINALFDRALIARLTAQGVDEALAAASTQADGGAKLVELSILDESGLQLALDLAKKIQTDDPEIILGAGPVINAVDAKRLIEAGLEFIGGPFDAGVAKTCNLAGVLYLPLAHGPSDITAAAELAAELIRTPASRPEDLAEVLAANPGLNLVTDLLPGPEHIAPCLKAGAAVVTCPAAADAGKAADMVWEAAKARGLPLFSGVEHTGTYPLEGQDAAEIADWYVDKLGFNKFEGEGYYFVFSQGPGRIEVLSAHEPIRAHMAIKVR</sequence>
<dbReference type="InterPro" id="IPR000887">
    <property type="entry name" value="Aldlse_KDPG_KHG"/>
</dbReference>
<dbReference type="Gene3D" id="3.20.20.70">
    <property type="entry name" value="Aldolase class I"/>
    <property type="match status" value="1"/>
</dbReference>